<dbReference type="InterPro" id="IPR011118">
    <property type="entry name" value="Tannase/feruloyl_esterase"/>
</dbReference>
<evidence type="ECO:0000256" key="9">
    <source>
        <dbReference type="RuleBase" id="RU361238"/>
    </source>
</evidence>
<evidence type="ECO:0000256" key="2">
    <source>
        <dbReference type="ARBA" id="ARBA00022487"/>
    </source>
</evidence>
<dbReference type="SUPFAM" id="SSF53474">
    <property type="entry name" value="alpha/beta-Hydrolases"/>
    <property type="match status" value="1"/>
</dbReference>
<reference evidence="11 12" key="1">
    <citation type="journal article" date="2014" name="Genome Announc.">
        <title>Draft genome sequence of Sclerotinia borealis, a psychrophilic plant pathogenic fungus.</title>
        <authorList>
            <person name="Mardanov A.V."/>
            <person name="Beletsky A.V."/>
            <person name="Kadnikov V.V."/>
            <person name="Ignatov A.N."/>
            <person name="Ravin N.V."/>
        </authorList>
    </citation>
    <scope>NUCLEOTIDE SEQUENCE [LARGE SCALE GENOMIC DNA]</scope>
    <source>
        <strain evidence="12">F-4157</strain>
    </source>
</reference>
<sequence length="831" mass="89571">MNNTMNNTCDISTFPYPHLPGASFLHGTAVPVVNYTTTTTQIDSHFATNITSLDFCNITLTYTHPGQNDSINVKIYLPSFSTWNGRFMGTGGGGFVAGGLDPSIVIAVSEGYAAATTDGGHSDDLSMDSSVISDWALISPGNINLYLLQDLASVSLNDMAIVGKAITASYYGKEPDYSYWNGCSQGGRQGMMMAQRYPEAYNGILAAAPAINWSQFLVADYWPSFVMYMLGIYPSMCELDGITAAAIAACDGLDGVIDGIMSAPGLCTFQANETVGRNVTCADESSVYISDGAAIIAQAAWDGPTSDDGSFLWYGLNPSSPLSIPFSIGIAMTTCTSPNTNCTATPYPLALDWITLFVLKNASFPLENMTRKEYTRIFHSSIQEFASIIGTSDTDLSAYKETGGKIISWHGLADFLISPNGTLDYYSKVQERDANVRDFYRFFEAPGVQHCGDGNGPFPEAALGALVSWVEKGIAPNVLAAKSLPGVDGSVVERNLCVWPLVAAYLGGDPMVASRDVEGKETHFTNLNHQQLERNEESINHWALAGVYELATLNNWPQRACTAVPELPSETWHLLDVYFSYTHCWLPIVEKHDLLRISYQYSQIRDSGTEGFSGDHALLWAAIAYAKFQHRAINNIPHAVGLVSQDVWTAERMYTHARALIPNEEGNLDLGHVQALLILTLTNLGLGHFNRAWILVGQAVRIAIELGLEKSSAEDLKSSKHSCCYNETQHTNTTQGLRALNGGVAQALDTMTVPLCMAFSFPSKVDDSKCNLGCKGNESQICGGSWTISMYQRDGSEKGGAAGVGVGRGGLGGKKAMLALGVAFGALLVLC</sequence>
<dbReference type="InterPro" id="IPR029058">
    <property type="entry name" value="AB_hydrolase_fold"/>
</dbReference>
<evidence type="ECO:0000256" key="8">
    <source>
        <dbReference type="ARBA" id="ARBA00023242"/>
    </source>
</evidence>
<evidence type="ECO:0000313" key="12">
    <source>
        <dbReference type="Proteomes" id="UP000019487"/>
    </source>
</evidence>
<evidence type="ECO:0000256" key="1">
    <source>
        <dbReference type="ARBA" id="ARBA00006249"/>
    </source>
</evidence>
<dbReference type="GO" id="GO:0003677">
    <property type="term" value="F:DNA binding"/>
    <property type="evidence" value="ECO:0007669"/>
    <property type="project" value="InterPro"/>
</dbReference>
<dbReference type="GO" id="GO:0008270">
    <property type="term" value="F:zinc ion binding"/>
    <property type="evidence" value="ECO:0007669"/>
    <property type="project" value="InterPro"/>
</dbReference>
<keyword evidence="7" id="KW-1015">Disulfide bond</keyword>
<dbReference type="InterPro" id="IPR001307">
    <property type="entry name" value="Thiosulphate_STrfase_CS"/>
</dbReference>
<dbReference type="Pfam" id="PF07519">
    <property type="entry name" value="Tannase"/>
    <property type="match status" value="1"/>
</dbReference>
<comment type="similarity">
    <text evidence="1 9">Belongs to the tannase family.</text>
</comment>
<dbReference type="OrthoDB" id="3039123at2759"/>
<dbReference type="AlphaFoldDB" id="W9CWZ3"/>
<dbReference type="PROSITE" id="PS00380">
    <property type="entry name" value="RHODANESE_1"/>
    <property type="match status" value="1"/>
</dbReference>
<keyword evidence="6" id="KW-0106">Calcium</keyword>
<keyword evidence="12" id="KW-1185">Reference proteome</keyword>
<comment type="caution">
    <text evidence="11">The sequence shown here is derived from an EMBL/GenBank/DDBJ whole genome shotgun (WGS) entry which is preliminary data.</text>
</comment>
<evidence type="ECO:0000256" key="6">
    <source>
        <dbReference type="ARBA" id="ARBA00022837"/>
    </source>
</evidence>
<evidence type="ECO:0000259" key="10">
    <source>
        <dbReference type="Pfam" id="PF04082"/>
    </source>
</evidence>
<dbReference type="GO" id="GO:0004792">
    <property type="term" value="F:thiosulfate-cyanide sulfurtransferase activity"/>
    <property type="evidence" value="ECO:0007669"/>
    <property type="project" value="InterPro"/>
</dbReference>
<dbReference type="HOGENOM" id="CLU_341357_0_0_1"/>
<keyword evidence="8" id="KW-0539">Nucleus</keyword>
<proteinExistence type="inferred from homology"/>
<keyword evidence="4" id="KW-0732">Signal</keyword>
<dbReference type="Pfam" id="PF04082">
    <property type="entry name" value="Fungal_trans"/>
    <property type="match status" value="1"/>
</dbReference>
<dbReference type="GO" id="GO:0030600">
    <property type="term" value="F:feruloyl esterase activity"/>
    <property type="evidence" value="ECO:0007669"/>
    <property type="project" value="UniProtKB-ARBA"/>
</dbReference>
<dbReference type="STRING" id="1432307.W9CWZ3"/>
<dbReference type="PANTHER" id="PTHR33938">
    <property type="entry name" value="FERULOYL ESTERASE B-RELATED"/>
    <property type="match status" value="1"/>
</dbReference>
<evidence type="ECO:0000256" key="3">
    <source>
        <dbReference type="ARBA" id="ARBA00022723"/>
    </source>
</evidence>
<dbReference type="EMBL" id="AYSA01000021">
    <property type="protein sequence ID" value="ESZ99169.1"/>
    <property type="molecule type" value="Genomic_DNA"/>
</dbReference>
<keyword evidence="2" id="KW-0719">Serine esterase</keyword>
<evidence type="ECO:0000256" key="7">
    <source>
        <dbReference type="ARBA" id="ARBA00023157"/>
    </source>
</evidence>
<dbReference type="Proteomes" id="UP000019487">
    <property type="component" value="Unassembled WGS sequence"/>
</dbReference>
<evidence type="ECO:0000256" key="4">
    <source>
        <dbReference type="ARBA" id="ARBA00022729"/>
    </source>
</evidence>
<dbReference type="PANTHER" id="PTHR33938:SF8">
    <property type="entry name" value="CARBOXYLIC ESTER HYDROLASE"/>
    <property type="match status" value="1"/>
</dbReference>
<protein>
    <recommendedName>
        <fullName evidence="9">Carboxylic ester hydrolase</fullName>
        <ecNumber evidence="9">3.1.1.-</ecNumber>
    </recommendedName>
</protein>
<dbReference type="InterPro" id="IPR007219">
    <property type="entry name" value="XnlR_reg_dom"/>
</dbReference>
<accession>W9CWZ3</accession>
<keyword evidence="5 9" id="KW-0378">Hydrolase</keyword>
<keyword evidence="3" id="KW-0479">Metal-binding</keyword>
<gene>
    <name evidence="11" type="ORF">SBOR_0453</name>
</gene>
<evidence type="ECO:0000256" key="5">
    <source>
        <dbReference type="ARBA" id="ARBA00022801"/>
    </source>
</evidence>
<name>W9CWZ3_SCLBF</name>
<dbReference type="GO" id="GO:0006351">
    <property type="term" value="P:DNA-templated transcription"/>
    <property type="evidence" value="ECO:0007669"/>
    <property type="project" value="InterPro"/>
</dbReference>
<feature type="domain" description="Xylanolytic transcriptional activator regulatory" evidence="10">
    <location>
        <begin position="575"/>
        <end position="718"/>
    </location>
</feature>
<dbReference type="CDD" id="cd12148">
    <property type="entry name" value="fungal_TF_MHR"/>
    <property type="match status" value="1"/>
</dbReference>
<dbReference type="EC" id="3.1.1.-" evidence="9"/>
<organism evidence="11 12">
    <name type="scientific">Sclerotinia borealis (strain F-4128)</name>
    <dbReference type="NCBI Taxonomy" id="1432307"/>
    <lineage>
        <taxon>Eukaryota</taxon>
        <taxon>Fungi</taxon>
        <taxon>Dikarya</taxon>
        <taxon>Ascomycota</taxon>
        <taxon>Pezizomycotina</taxon>
        <taxon>Leotiomycetes</taxon>
        <taxon>Helotiales</taxon>
        <taxon>Sclerotiniaceae</taxon>
        <taxon>Sclerotinia</taxon>
    </lineage>
</organism>
<evidence type="ECO:0000313" key="11">
    <source>
        <dbReference type="EMBL" id="ESZ99169.1"/>
    </source>
</evidence>